<evidence type="ECO:0000313" key="17">
    <source>
        <dbReference type="Proteomes" id="UP000791080"/>
    </source>
</evidence>
<evidence type="ECO:0000256" key="15">
    <source>
        <dbReference type="ARBA" id="ARBA00048407"/>
    </source>
</evidence>
<reference evidence="16 17" key="1">
    <citation type="submission" date="2013-07" db="EMBL/GenBank/DDBJ databases">
        <authorList>
            <consortium name="DOE Joint Genome Institute"/>
            <person name="Reeve W."/>
            <person name="Huntemann M."/>
            <person name="Han J."/>
            <person name="Chen A."/>
            <person name="Kyrpides N."/>
            <person name="Mavromatis K."/>
            <person name="Markowitz V."/>
            <person name="Palaniappan K."/>
            <person name="Ivanova N."/>
            <person name="Schaumberg A."/>
            <person name="Pati A."/>
            <person name="Liolios K."/>
            <person name="Nordberg H.P."/>
            <person name="Cantor M.N."/>
            <person name="Hua S.X."/>
            <person name="Woyke T."/>
        </authorList>
    </citation>
    <scope>NUCLEOTIDE SEQUENCE [LARGE SCALE GENOMIC DNA]</scope>
    <source>
        <strain evidence="16 17">DSM 43889</strain>
    </source>
</reference>
<keyword evidence="8" id="KW-0521">NADP</keyword>
<evidence type="ECO:0000256" key="12">
    <source>
        <dbReference type="ARBA" id="ARBA00031158"/>
    </source>
</evidence>
<dbReference type="Proteomes" id="UP000791080">
    <property type="component" value="Unassembled WGS sequence"/>
</dbReference>
<dbReference type="SUPFAM" id="SSF51905">
    <property type="entry name" value="FAD/NAD(P)-binding domain"/>
    <property type="match status" value="2"/>
</dbReference>
<evidence type="ECO:0000256" key="10">
    <source>
        <dbReference type="ARBA" id="ARBA00023033"/>
    </source>
</evidence>
<dbReference type="EC" id="1.14.13.59" evidence="4"/>
<comment type="caution">
    <text evidence="16">The sequence shown here is derived from an EMBL/GenBank/DDBJ whole genome shotgun (WGS) entry which is preliminary data.</text>
</comment>
<comment type="similarity">
    <text evidence="3">Belongs to the lysine N(6)-hydroxylase/L-ornithine N(5)-oxygenase family.</text>
</comment>
<dbReference type="EMBL" id="AUBJ02000001">
    <property type="protein sequence ID" value="MCP2330112.1"/>
    <property type="molecule type" value="Genomic_DNA"/>
</dbReference>
<evidence type="ECO:0000256" key="4">
    <source>
        <dbReference type="ARBA" id="ARBA00013076"/>
    </source>
</evidence>
<evidence type="ECO:0000313" key="16">
    <source>
        <dbReference type="EMBL" id="MCP2330112.1"/>
    </source>
</evidence>
<sequence>MYGSVPVDGNQVSDVVGVGFGPSNLALAVAIAEHNETAPPKTRLRAQFLERQPVFGWHRGMLLPDTTLQVSFLKDLVTLRNPRSSFGFVSYLHDRNRLVDFVNHQSFFPSRREYHDYLEWVAGRFTGSVHYGHEVVDVLPVNEGPDVVAFDVVAAHGGVGATRRVRTRNVVLAPGLEPVLPQGITPSDRVWHSSELLHRLDGVRELLPSRPRFVVVGAGQSAAEVMAHLHDAFPTATVRSVCSRYGFAPADDSPFVNQLFDPAGVDEFFEAALPARENLLRTHAGTNYSAVDGGLINELYRRSYQERVAGEPRLLFERLSRVVATEEGDDEVSVAVRSLADGRVTNRRCDVVVLATGYRPRDALRPLGELAALCKLDANGWPRVERDYRITTTETVRAGIYLQGGTEHSHGLSSTLLSNLAVRSGEITRALVSR</sequence>
<evidence type="ECO:0000256" key="14">
    <source>
        <dbReference type="ARBA" id="ARBA00032738"/>
    </source>
</evidence>
<dbReference type="PANTHER" id="PTHR42802">
    <property type="entry name" value="MONOOXYGENASE"/>
    <property type="match status" value="1"/>
</dbReference>
<organism evidence="16 17">
    <name type="scientific">Actinoalloteichus caeruleus DSM 43889</name>
    <dbReference type="NCBI Taxonomy" id="1120930"/>
    <lineage>
        <taxon>Bacteria</taxon>
        <taxon>Bacillati</taxon>
        <taxon>Actinomycetota</taxon>
        <taxon>Actinomycetes</taxon>
        <taxon>Pseudonocardiales</taxon>
        <taxon>Pseudonocardiaceae</taxon>
        <taxon>Actinoalloteichus</taxon>
        <taxon>Actinoalloteichus cyanogriseus</taxon>
    </lineage>
</organism>
<protein>
    <recommendedName>
        <fullName evidence="5">L-lysine N6-monooxygenase MbtG</fullName>
        <ecNumber evidence="4">1.14.13.59</ecNumber>
    </recommendedName>
    <alternativeName>
        <fullName evidence="14">Lysine 6-N-hydroxylase</fullName>
    </alternativeName>
    <alternativeName>
        <fullName evidence="13">Lysine N6-hydroxylase</fullName>
    </alternativeName>
    <alternativeName>
        <fullName evidence="11">Lysine-N-oxygenase</fullName>
    </alternativeName>
    <alternativeName>
        <fullName evidence="12">Mycobactin synthase protein G</fullName>
    </alternativeName>
</protein>
<reference evidence="16 17" key="2">
    <citation type="submission" date="2022-06" db="EMBL/GenBank/DDBJ databases">
        <title>Genomic Encyclopedia of Type Strains, Phase I: the one thousand microbial genomes (KMG-I) project.</title>
        <authorList>
            <person name="Kyrpides N."/>
        </authorList>
    </citation>
    <scope>NUCLEOTIDE SEQUENCE [LARGE SCALE GENOMIC DNA]</scope>
    <source>
        <strain evidence="16 17">DSM 43889</strain>
    </source>
</reference>
<keyword evidence="7" id="KW-0274">FAD</keyword>
<comment type="cofactor">
    <cofactor evidence="1">
        <name>FAD</name>
        <dbReference type="ChEBI" id="CHEBI:57692"/>
    </cofactor>
</comment>
<evidence type="ECO:0000256" key="8">
    <source>
        <dbReference type="ARBA" id="ARBA00022857"/>
    </source>
</evidence>
<accession>A0ABT1JC86</accession>
<keyword evidence="9" id="KW-0560">Oxidoreductase</keyword>
<comment type="pathway">
    <text evidence="2">Siderophore biosynthesis.</text>
</comment>
<evidence type="ECO:0000256" key="2">
    <source>
        <dbReference type="ARBA" id="ARBA00004924"/>
    </source>
</evidence>
<keyword evidence="6" id="KW-0285">Flavoprotein</keyword>
<dbReference type="InterPro" id="IPR036188">
    <property type="entry name" value="FAD/NAD-bd_sf"/>
</dbReference>
<evidence type="ECO:0000256" key="3">
    <source>
        <dbReference type="ARBA" id="ARBA00007588"/>
    </source>
</evidence>
<keyword evidence="10" id="KW-0503">Monooxygenase</keyword>
<evidence type="ECO:0000256" key="1">
    <source>
        <dbReference type="ARBA" id="ARBA00001974"/>
    </source>
</evidence>
<evidence type="ECO:0000256" key="9">
    <source>
        <dbReference type="ARBA" id="ARBA00023002"/>
    </source>
</evidence>
<evidence type="ECO:0000256" key="11">
    <source>
        <dbReference type="ARBA" id="ARBA00029939"/>
    </source>
</evidence>
<proteinExistence type="inferred from homology"/>
<evidence type="ECO:0000256" key="13">
    <source>
        <dbReference type="ARBA" id="ARBA00032493"/>
    </source>
</evidence>
<gene>
    <name evidence="16" type="ORF">G443_000382</name>
</gene>
<dbReference type="RefSeq" id="WP_035293191.1">
    <property type="nucleotide sequence ID" value="NZ_AUBJ02000001.1"/>
</dbReference>
<evidence type="ECO:0000256" key="7">
    <source>
        <dbReference type="ARBA" id="ARBA00022827"/>
    </source>
</evidence>
<dbReference type="InterPro" id="IPR025700">
    <property type="entry name" value="Lys/Orn_oxygenase"/>
</dbReference>
<name>A0ABT1JC86_ACTCY</name>
<comment type="catalytic activity">
    <reaction evidence="15">
        <text>L-lysine + NADPH + O2 = N(6)-hydroxy-L-lysine + NADP(+) + H2O</text>
        <dbReference type="Rhea" id="RHEA:23228"/>
        <dbReference type="ChEBI" id="CHEBI:15377"/>
        <dbReference type="ChEBI" id="CHEBI:15379"/>
        <dbReference type="ChEBI" id="CHEBI:32551"/>
        <dbReference type="ChEBI" id="CHEBI:57783"/>
        <dbReference type="ChEBI" id="CHEBI:57820"/>
        <dbReference type="ChEBI" id="CHEBI:58349"/>
        <dbReference type="EC" id="1.14.13.59"/>
    </reaction>
</comment>
<evidence type="ECO:0000256" key="6">
    <source>
        <dbReference type="ARBA" id="ARBA00022630"/>
    </source>
</evidence>
<evidence type="ECO:0000256" key="5">
    <source>
        <dbReference type="ARBA" id="ARBA00016406"/>
    </source>
</evidence>
<keyword evidence="17" id="KW-1185">Reference proteome</keyword>
<dbReference type="PANTHER" id="PTHR42802:SF1">
    <property type="entry name" value="L-ORNITHINE N(5)-MONOOXYGENASE"/>
    <property type="match status" value="1"/>
</dbReference>
<dbReference type="Gene3D" id="3.50.50.60">
    <property type="entry name" value="FAD/NAD(P)-binding domain"/>
    <property type="match status" value="1"/>
</dbReference>
<dbReference type="Pfam" id="PF13434">
    <property type="entry name" value="Lys_Orn_oxgnase"/>
    <property type="match status" value="1"/>
</dbReference>